<dbReference type="SUPFAM" id="SSF89562">
    <property type="entry name" value="RraA-like"/>
    <property type="match status" value="1"/>
</dbReference>
<dbReference type="FunCoup" id="A0A2T3AX01">
    <property type="interactions" value="12"/>
</dbReference>
<reference evidence="2 3" key="1">
    <citation type="journal article" date="2018" name="New Phytol.">
        <title>Comparative genomics and transcriptomics depict ericoid mycorrhizal fungi as versatile saprotrophs and plant mutualists.</title>
        <authorList>
            <person name="Martino E."/>
            <person name="Morin E."/>
            <person name="Grelet G.A."/>
            <person name="Kuo A."/>
            <person name="Kohler A."/>
            <person name="Daghino S."/>
            <person name="Barry K.W."/>
            <person name="Cichocki N."/>
            <person name="Clum A."/>
            <person name="Dockter R.B."/>
            <person name="Hainaut M."/>
            <person name="Kuo R.C."/>
            <person name="LaButti K."/>
            <person name="Lindahl B.D."/>
            <person name="Lindquist E.A."/>
            <person name="Lipzen A."/>
            <person name="Khouja H.R."/>
            <person name="Magnuson J."/>
            <person name="Murat C."/>
            <person name="Ohm R.A."/>
            <person name="Singer S.W."/>
            <person name="Spatafora J.W."/>
            <person name="Wang M."/>
            <person name="Veneault-Fourrey C."/>
            <person name="Henrissat B."/>
            <person name="Grigoriev I.V."/>
            <person name="Martin F.M."/>
            <person name="Perotto S."/>
        </authorList>
    </citation>
    <scope>NUCLEOTIDE SEQUENCE [LARGE SCALE GENOMIC DNA]</scope>
    <source>
        <strain evidence="2 3">ATCC 22711</strain>
    </source>
</reference>
<dbReference type="Gene3D" id="3.50.30.40">
    <property type="entry name" value="Ribonuclease E inhibitor RraA/RraA-like"/>
    <property type="match status" value="1"/>
</dbReference>
<dbReference type="CDD" id="cd16841">
    <property type="entry name" value="RraA_family"/>
    <property type="match status" value="1"/>
</dbReference>
<dbReference type="AlphaFoldDB" id="A0A2T3AX01"/>
<dbReference type="EMBL" id="KZ679014">
    <property type="protein sequence ID" value="PSS13207.1"/>
    <property type="molecule type" value="Genomic_DNA"/>
</dbReference>
<dbReference type="GO" id="GO:0046872">
    <property type="term" value="F:metal ion binding"/>
    <property type="evidence" value="ECO:0007669"/>
    <property type="project" value="UniProtKB-KW"/>
</dbReference>
<dbReference type="PANTHER" id="PTHR33254:SF4">
    <property type="entry name" value="4-HYDROXY-4-METHYL-2-OXOGLUTARATE ALDOLASE 3-RELATED"/>
    <property type="match status" value="1"/>
</dbReference>
<protein>
    <recommendedName>
        <fullName evidence="4">DlpA domain-containing protein</fullName>
    </recommendedName>
</protein>
<evidence type="ECO:0000313" key="3">
    <source>
        <dbReference type="Proteomes" id="UP000241818"/>
    </source>
</evidence>
<evidence type="ECO:0000256" key="1">
    <source>
        <dbReference type="PIRSR" id="PIRSR605493-1"/>
    </source>
</evidence>
<keyword evidence="1" id="KW-0460">Magnesium</keyword>
<dbReference type="STRING" id="857342.A0A2T3AX01"/>
<feature type="binding site" evidence="1">
    <location>
        <position position="131"/>
    </location>
    <ligand>
        <name>substrate</name>
    </ligand>
</feature>
<feature type="binding site" evidence="1">
    <location>
        <begin position="109"/>
        <end position="112"/>
    </location>
    <ligand>
        <name>substrate</name>
    </ligand>
</feature>
<dbReference type="Pfam" id="PF03737">
    <property type="entry name" value="RraA-like"/>
    <property type="match status" value="1"/>
</dbReference>
<dbReference type="GeneID" id="36569155"/>
<proteinExistence type="predicted"/>
<dbReference type="GO" id="GO:0008948">
    <property type="term" value="F:oxaloacetate decarboxylase activity"/>
    <property type="evidence" value="ECO:0007669"/>
    <property type="project" value="TreeGrafter"/>
</dbReference>
<dbReference type="OrthoDB" id="1476984at2759"/>
<evidence type="ECO:0000313" key="2">
    <source>
        <dbReference type="EMBL" id="PSS13207.1"/>
    </source>
</evidence>
<evidence type="ECO:0008006" key="4">
    <source>
        <dbReference type="Google" id="ProtNLM"/>
    </source>
</evidence>
<accession>A0A2T3AX01</accession>
<dbReference type="Proteomes" id="UP000241818">
    <property type="component" value="Unassembled WGS sequence"/>
</dbReference>
<dbReference type="PANTHER" id="PTHR33254">
    <property type="entry name" value="4-HYDROXY-4-METHYL-2-OXOGLUTARATE ALDOLASE 3-RELATED"/>
    <property type="match status" value="1"/>
</dbReference>
<dbReference type="RefSeq" id="XP_024719198.1">
    <property type="nucleotide sequence ID" value="XM_024861074.1"/>
</dbReference>
<keyword evidence="1" id="KW-0479">Metal-binding</keyword>
<gene>
    <name evidence="2" type="ORF">M430DRAFT_106321</name>
</gene>
<name>A0A2T3AX01_AMORE</name>
<feature type="binding site" evidence="1">
    <location>
        <position position="132"/>
    </location>
    <ligand>
        <name>Mg(2+)</name>
        <dbReference type="ChEBI" id="CHEBI:18420"/>
    </ligand>
</feature>
<dbReference type="InterPro" id="IPR005493">
    <property type="entry name" value="RraA/RraA-like"/>
</dbReference>
<sequence length="231" mass="24625">MTSKPSLEQIQALKNYTACDISDGLLKLKVPNCGFLPDLTLITPSTTPSDSQIIIAPASTVLFAPKNAPDLSSYPPKNVPAGKHYVDLTEPETIVVLSQPKGQICAVLGGIMALRMQMRSAQGVVVHGRVRDIAELRESGLPIWARGTSITGTGAEAAPHALQVPLDLDGTLVRPGDLVFCDAANGVVVIPQDKVSELLSMLPGLVEADDRVKEDVRKGMTVQEAFKKHRG</sequence>
<dbReference type="GO" id="GO:0047443">
    <property type="term" value="F:4-hydroxy-4-methyl-2-oxoglutarate aldolase activity"/>
    <property type="evidence" value="ECO:0007669"/>
    <property type="project" value="TreeGrafter"/>
</dbReference>
<comment type="cofactor">
    <cofactor evidence="1">
        <name>Mg(2+)</name>
        <dbReference type="ChEBI" id="CHEBI:18420"/>
    </cofactor>
</comment>
<dbReference type="InParanoid" id="A0A2T3AX01"/>
<keyword evidence="3" id="KW-1185">Reference proteome</keyword>
<organism evidence="2 3">
    <name type="scientific">Amorphotheca resinae ATCC 22711</name>
    <dbReference type="NCBI Taxonomy" id="857342"/>
    <lineage>
        <taxon>Eukaryota</taxon>
        <taxon>Fungi</taxon>
        <taxon>Dikarya</taxon>
        <taxon>Ascomycota</taxon>
        <taxon>Pezizomycotina</taxon>
        <taxon>Leotiomycetes</taxon>
        <taxon>Helotiales</taxon>
        <taxon>Amorphothecaceae</taxon>
        <taxon>Amorphotheca</taxon>
    </lineage>
</organism>
<dbReference type="InterPro" id="IPR036704">
    <property type="entry name" value="RraA/RraA-like_sf"/>
</dbReference>